<keyword evidence="4" id="KW-0449">Lipoprotein</keyword>
<dbReference type="InParanoid" id="A0A4W3HX08"/>
<sequence length="863" mass="99742">MGTTASAAQQTVPGSQHCDSVHSNGTTDSRRSASVNSFQAMSIHNKAKSIITNKVAPVLITYNCKEEFQIHDDLLKANYSLGRISPNLLEHYLVQGQYFMVRDIYSKVDVLSTTGDYGVANFRQARGSYPVFGLGQPSLKGFKRLLQVLQKEGHEEILFFCIREEPIVFLHLDDDYVPYTPRTKENLHENLHHLGKGLRVEKLELTIKKELYDFAQLKENVYYVYNDIEHFDDEPQSISICCDEDIRVSDEVYKRPFFTMPSYRYYRLPLPAEGAPLEAQFDLFINILRETPNLLPVQSSKKPPPALVFSCQVGVGRTNLAMILGTLVLYHRRGSPDKSGTTKREHLQIIQSFIKALPKQGKQIVEEVDNAIALCSEMHNIKEAIYECKQKLDGIGEDFQDQGNSTKEYFLQRLLQSTERYFYLVAFNFYLHEQYPLAFPLNFSRWICRHPWMYRILACMNTSELTASADLVTRGIRVLVTDDGSTPDVLSTVKEMKVANFRRVPKMPIYGMAQPSSEACGNVLTYLTDEKRKHSSVLWVNLRDEVVVEGNGQVYTLREPINLEQPIAVPSELPEQLEKLESNLKTEMLNSQKWLEVCLDQEKKMKLFKNCLTMQEMFNQHKSSHQGLLYRRIPIFDCCAPREQDFDKLMKAMKSILAEDSRSAFVFNCHNGKERTTMAMVISVLFLWHFHGIPEVCEDELVSVPDAKYTKGEFEVVMELVRLLPDGHRMKKEVDMALDSVSETMTPLHYHLREIIICTYRQIKTAKSQKETQLLQLRSLQYLERYIYLILFNTYLHLEKKDSWQRPFSAWMYEVAAKAGVYEILNQLGFLEFEDPQDTPLSGLRYRWLQQSTNSLPFRGEFI</sequence>
<dbReference type="InterPro" id="IPR029021">
    <property type="entry name" value="Prot-tyrosine_phosphatase-like"/>
</dbReference>
<evidence type="ECO:0000313" key="8">
    <source>
        <dbReference type="Ensembl" id="ENSCMIP00000022023.1"/>
    </source>
</evidence>
<accession>A0A4W3HX08</accession>
<dbReference type="SMART" id="SM01301">
    <property type="entry name" value="PTPlike_phytase"/>
    <property type="match status" value="2"/>
</dbReference>
<evidence type="ECO:0000256" key="6">
    <source>
        <dbReference type="ARBA" id="ARBA00040012"/>
    </source>
</evidence>
<keyword evidence="2" id="KW-0963">Cytoplasm</keyword>
<evidence type="ECO:0000256" key="2">
    <source>
        <dbReference type="ARBA" id="ARBA00022490"/>
    </source>
</evidence>
<dbReference type="PANTHER" id="PTHR23339">
    <property type="entry name" value="TYROSINE SPECIFIC PROTEIN PHOSPHATASE AND DUAL SPECIFICITY PROTEIN PHOSPHATASE"/>
    <property type="match status" value="1"/>
</dbReference>
<dbReference type="Pfam" id="PF14566">
    <property type="entry name" value="PTPlike_phytase"/>
    <property type="match status" value="2"/>
</dbReference>
<dbReference type="SUPFAM" id="SSF52799">
    <property type="entry name" value="(Phosphotyrosine protein) phosphatases II"/>
    <property type="match status" value="2"/>
</dbReference>
<dbReference type="InterPro" id="IPR050561">
    <property type="entry name" value="PTP"/>
</dbReference>
<keyword evidence="3" id="KW-0519">Myristate</keyword>
<proteinExistence type="inferred from homology"/>
<keyword evidence="9" id="KW-1185">Reference proteome</keyword>
<evidence type="ECO:0000256" key="5">
    <source>
        <dbReference type="ARBA" id="ARBA00037958"/>
    </source>
</evidence>
<evidence type="ECO:0000256" key="7">
    <source>
        <dbReference type="SAM" id="MobiDB-lite"/>
    </source>
</evidence>
<evidence type="ECO:0000256" key="4">
    <source>
        <dbReference type="ARBA" id="ARBA00023288"/>
    </source>
</evidence>
<dbReference type="FunFam" id="3.90.190.10:FF:000100">
    <property type="entry name" value="Phosphatase domain-containing paladin 1b"/>
    <property type="match status" value="1"/>
</dbReference>
<comment type="subcellular location">
    <subcellularLocation>
        <location evidence="1">Cytoplasm</location>
        <location evidence="1">Cytosol</location>
    </subcellularLocation>
</comment>
<organism evidence="8 9">
    <name type="scientific">Callorhinchus milii</name>
    <name type="common">Ghost shark</name>
    <dbReference type="NCBI Taxonomy" id="7868"/>
    <lineage>
        <taxon>Eukaryota</taxon>
        <taxon>Metazoa</taxon>
        <taxon>Chordata</taxon>
        <taxon>Craniata</taxon>
        <taxon>Vertebrata</taxon>
        <taxon>Chondrichthyes</taxon>
        <taxon>Holocephali</taxon>
        <taxon>Chimaeriformes</taxon>
        <taxon>Callorhinchidae</taxon>
        <taxon>Callorhinchus</taxon>
    </lineage>
</organism>
<dbReference type="Proteomes" id="UP000314986">
    <property type="component" value="Unassembled WGS sequence"/>
</dbReference>
<feature type="region of interest" description="Disordered" evidence="7">
    <location>
        <begin position="1"/>
        <end position="32"/>
    </location>
</feature>
<reference evidence="8" key="4">
    <citation type="submission" date="2025-08" db="UniProtKB">
        <authorList>
            <consortium name="Ensembl"/>
        </authorList>
    </citation>
    <scope>IDENTIFICATION</scope>
</reference>
<comment type="similarity">
    <text evidence="5">Belongs to the paladin family.</text>
</comment>
<reference evidence="9" key="1">
    <citation type="journal article" date="2006" name="Science">
        <title>Ancient noncoding elements conserved in the human genome.</title>
        <authorList>
            <person name="Venkatesh B."/>
            <person name="Kirkness E.F."/>
            <person name="Loh Y.H."/>
            <person name="Halpern A.L."/>
            <person name="Lee A.P."/>
            <person name="Johnson J."/>
            <person name="Dandona N."/>
            <person name="Viswanathan L.D."/>
            <person name="Tay A."/>
            <person name="Venter J.C."/>
            <person name="Strausberg R.L."/>
            <person name="Brenner S."/>
        </authorList>
    </citation>
    <scope>NUCLEOTIDE SEQUENCE [LARGE SCALE GENOMIC DNA]</scope>
</reference>
<reference evidence="9" key="3">
    <citation type="journal article" date="2014" name="Nature">
        <title>Elephant shark genome provides unique insights into gnathostome evolution.</title>
        <authorList>
            <consortium name="International Elephant Shark Genome Sequencing Consortium"/>
            <person name="Venkatesh B."/>
            <person name="Lee A.P."/>
            <person name="Ravi V."/>
            <person name="Maurya A.K."/>
            <person name="Lian M.M."/>
            <person name="Swann J.B."/>
            <person name="Ohta Y."/>
            <person name="Flajnik M.F."/>
            <person name="Sutoh Y."/>
            <person name="Kasahara M."/>
            <person name="Hoon S."/>
            <person name="Gangu V."/>
            <person name="Roy S.W."/>
            <person name="Irimia M."/>
            <person name="Korzh V."/>
            <person name="Kondrychyn I."/>
            <person name="Lim Z.W."/>
            <person name="Tay B.H."/>
            <person name="Tohari S."/>
            <person name="Kong K.W."/>
            <person name="Ho S."/>
            <person name="Lorente-Galdos B."/>
            <person name="Quilez J."/>
            <person name="Marques-Bonet T."/>
            <person name="Raney B.J."/>
            <person name="Ingham P.W."/>
            <person name="Tay A."/>
            <person name="Hillier L.W."/>
            <person name="Minx P."/>
            <person name="Boehm T."/>
            <person name="Wilson R.K."/>
            <person name="Brenner S."/>
            <person name="Warren W.C."/>
        </authorList>
    </citation>
    <scope>NUCLEOTIDE SEQUENCE [LARGE SCALE GENOMIC DNA]</scope>
</reference>
<evidence type="ECO:0000256" key="1">
    <source>
        <dbReference type="ARBA" id="ARBA00004514"/>
    </source>
</evidence>
<dbReference type="CDD" id="cd17660">
    <property type="entry name" value="PTP_paladin_2"/>
    <property type="match status" value="1"/>
</dbReference>
<name>A0A4W3HX08_CALMI</name>
<dbReference type="GeneTree" id="ENSGT00390000005448"/>
<reference evidence="8" key="5">
    <citation type="submission" date="2025-09" db="UniProtKB">
        <authorList>
            <consortium name="Ensembl"/>
        </authorList>
    </citation>
    <scope>IDENTIFICATION</scope>
</reference>
<reference evidence="9" key="2">
    <citation type="journal article" date="2007" name="PLoS Biol.">
        <title>Survey sequencing and comparative analysis of the elephant shark (Callorhinchus milii) genome.</title>
        <authorList>
            <person name="Venkatesh B."/>
            <person name="Kirkness E.F."/>
            <person name="Loh Y.H."/>
            <person name="Halpern A.L."/>
            <person name="Lee A.P."/>
            <person name="Johnson J."/>
            <person name="Dandona N."/>
            <person name="Viswanathan L.D."/>
            <person name="Tay A."/>
            <person name="Venter J.C."/>
            <person name="Strausberg R.L."/>
            <person name="Brenner S."/>
        </authorList>
    </citation>
    <scope>NUCLEOTIDE SEQUENCE [LARGE SCALE GENOMIC DNA]</scope>
</reference>
<dbReference type="GO" id="GO:0005829">
    <property type="term" value="C:cytosol"/>
    <property type="evidence" value="ECO:0007669"/>
    <property type="project" value="UniProtKB-SubCell"/>
</dbReference>
<dbReference type="Ensembl" id="ENSCMIT00000022410.1">
    <property type="protein sequence ID" value="ENSCMIP00000022023.1"/>
    <property type="gene ID" value="ENSCMIG00000009988.1"/>
</dbReference>
<gene>
    <name evidence="8" type="primary">pald1a</name>
</gene>
<dbReference type="FunCoup" id="A0A4W3HX08">
    <property type="interactions" value="17"/>
</dbReference>
<dbReference type="Gene3D" id="3.90.190.10">
    <property type="entry name" value="Protein tyrosine phosphatase superfamily"/>
    <property type="match status" value="2"/>
</dbReference>
<dbReference type="OMA" id="WLCTHPE"/>
<protein>
    <recommendedName>
        <fullName evidence="6">Paladin</fullName>
    </recommendedName>
</protein>
<dbReference type="AlphaFoldDB" id="A0A4W3HX08"/>
<evidence type="ECO:0000256" key="3">
    <source>
        <dbReference type="ARBA" id="ARBA00022707"/>
    </source>
</evidence>
<evidence type="ECO:0000313" key="9">
    <source>
        <dbReference type="Proteomes" id="UP000314986"/>
    </source>
</evidence>
<dbReference type="STRING" id="7868.ENSCMIP00000022023"/>